<dbReference type="PROSITE" id="PS51257">
    <property type="entry name" value="PROKAR_LIPOPROTEIN"/>
    <property type="match status" value="1"/>
</dbReference>
<proteinExistence type="inferred from homology"/>
<keyword evidence="3" id="KW-0732">Signal</keyword>
<keyword evidence="6" id="KW-1185">Reference proteome</keyword>
<dbReference type="PANTHER" id="PTHR30024:SF47">
    <property type="entry name" value="TAURINE-BINDING PERIPLASMIC PROTEIN"/>
    <property type="match status" value="1"/>
</dbReference>
<dbReference type="Gene3D" id="3.40.190.10">
    <property type="entry name" value="Periplasmic binding protein-like II"/>
    <property type="match status" value="2"/>
</dbReference>
<name>A0A1G9UXR6_ALLAB</name>
<evidence type="ECO:0000256" key="3">
    <source>
        <dbReference type="ARBA" id="ARBA00022729"/>
    </source>
</evidence>
<dbReference type="RefSeq" id="WP_030431795.1">
    <property type="nucleotide sequence ID" value="NZ_JOEF01000021.1"/>
</dbReference>
<dbReference type="eggNOG" id="COG0715">
    <property type="taxonomic scope" value="Bacteria"/>
</dbReference>
<dbReference type="GO" id="GO:0042597">
    <property type="term" value="C:periplasmic space"/>
    <property type="evidence" value="ECO:0007669"/>
    <property type="project" value="UniProtKB-SubCell"/>
</dbReference>
<protein>
    <submittedName>
        <fullName evidence="5">NitT/TauT family transport system substrate-binding protein</fullName>
    </submittedName>
</protein>
<gene>
    <name evidence="5" type="ORF">SAMN04489726_2690</name>
</gene>
<dbReference type="GO" id="GO:0042918">
    <property type="term" value="P:alkanesulfonate transmembrane transport"/>
    <property type="evidence" value="ECO:0007669"/>
    <property type="project" value="TreeGrafter"/>
</dbReference>
<dbReference type="Proteomes" id="UP000183376">
    <property type="component" value="Chromosome I"/>
</dbReference>
<dbReference type="PANTHER" id="PTHR30024">
    <property type="entry name" value="ALIPHATIC SULFONATES-BINDING PROTEIN-RELATED"/>
    <property type="match status" value="1"/>
</dbReference>
<comment type="similarity">
    <text evidence="2">Belongs to the bacterial solute-binding protein SsuA/TauA family.</text>
</comment>
<evidence type="ECO:0000256" key="1">
    <source>
        <dbReference type="ARBA" id="ARBA00004418"/>
    </source>
</evidence>
<comment type="subcellular location">
    <subcellularLocation>
        <location evidence="1">Periplasm</location>
    </subcellularLocation>
</comment>
<evidence type="ECO:0000259" key="4">
    <source>
        <dbReference type="Pfam" id="PF09084"/>
    </source>
</evidence>
<dbReference type="AlphaFoldDB" id="A0A1G9UXR6"/>
<dbReference type="STRING" id="211114.SAMN04489726_2690"/>
<dbReference type="InterPro" id="IPR015168">
    <property type="entry name" value="SsuA/THI5"/>
</dbReference>
<evidence type="ECO:0000313" key="6">
    <source>
        <dbReference type="Proteomes" id="UP000183376"/>
    </source>
</evidence>
<reference evidence="5 6" key="1">
    <citation type="submission" date="2016-10" db="EMBL/GenBank/DDBJ databases">
        <authorList>
            <person name="de Groot N.N."/>
        </authorList>
    </citation>
    <scope>NUCLEOTIDE SEQUENCE [LARGE SCALE GENOMIC DNA]</scope>
    <source>
        <strain evidence="5 6">DSM 44149</strain>
    </source>
</reference>
<evidence type="ECO:0000256" key="2">
    <source>
        <dbReference type="ARBA" id="ARBA00010742"/>
    </source>
</evidence>
<dbReference type="SUPFAM" id="SSF53850">
    <property type="entry name" value="Periplasmic binding protein-like II"/>
    <property type="match status" value="1"/>
</dbReference>
<organism evidence="5 6">
    <name type="scientific">Allokutzneria albata</name>
    <name type="common">Kibdelosporangium albatum</name>
    <dbReference type="NCBI Taxonomy" id="211114"/>
    <lineage>
        <taxon>Bacteria</taxon>
        <taxon>Bacillati</taxon>
        <taxon>Actinomycetota</taxon>
        <taxon>Actinomycetes</taxon>
        <taxon>Pseudonocardiales</taxon>
        <taxon>Pseudonocardiaceae</taxon>
        <taxon>Allokutzneria</taxon>
    </lineage>
</organism>
<feature type="domain" description="SsuA/THI5-like" evidence="4">
    <location>
        <begin position="56"/>
        <end position="263"/>
    </location>
</feature>
<dbReference type="OrthoDB" id="8892982at2"/>
<dbReference type="Pfam" id="PF09084">
    <property type="entry name" value="NMT1"/>
    <property type="match status" value="1"/>
</dbReference>
<accession>A0A1G9UXR6</accession>
<evidence type="ECO:0000313" key="5">
    <source>
        <dbReference type="EMBL" id="SDM64596.1"/>
    </source>
</evidence>
<sequence length="329" mass="35312">MLGRPGRLTLGMVSTLVLLGAISGCGLLSGTTHSPENSTGRVEKSTVTVGLMPIIDVAPVHIALKKGYFAEEGLTIESRNIQGGAAGIPGLASGDLDFSIGNWVSFFLAQSKGIDLKLVSDGYQARQRMFMIMTVPGSSVRVPADLAGKKVALNTMANITELTARSTLDAYGVDPKTVVFKEFPYPDMHAQLARKSIDAALMIEPFITHAERVIGAVPVVDTAAGPTQDIPIAGYATNAKFARENPKTVAAFQRALQKGQADANRRGEVEAVLPGYARIDPQTASLVHFGSYPMSLEQSRLQRVVELMKIYGMLSQNQQFDFRSMIVAQ</sequence>
<dbReference type="EMBL" id="LT629701">
    <property type="protein sequence ID" value="SDM64596.1"/>
    <property type="molecule type" value="Genomic_DNA"/>
</dbReference>